<protein>
    <submittedName>
        <fullName evidence="1">ULP-PROTEASE domain-containing protein</fullName>
    </submittedName>
</protein>
<dbReference type="GO" id="GO:0008233">
    <property type="term" value="F:peptidase activity"/>
    <property type="evidence" value="ECO:0007669"/>
    <property type="project" value="UniProtKB-KW"/>
</dbReference>
<name>A0A8H6TJY6_MYCCL</name>
<keyword evidence="1" id="KW-0378">Hydrolase</keyword>
<dbReference type="Proteomes" id="UP000613580">
    <property type="component" value="Unassembled WGS sequence"/>
</dbReference>
<dbReference type="OrthoDB" id="2436145at2759"/>
<reference evidence="1" key="1">
    <citation type="submission" date="2020-05" db="EMBL/GenBank/DDBJ databases">
        <title>Mycena genomes resolve the evolution of fungal bioluminescence.</title>
        <authorList>
            <person name="Tsai I.J."/>
        </authorList>
    </citation>
    <scope>NUCLEOTIDE SEQUENCE</scope>
    <source>
        <strain evidence="1">110903Hualien_Pintung</strain>
    </source>
</reference>
<evidence type="ECO:0000313" key="1">
    <source>
        <dbReference type="EMBL" id="KAF7318666.1"/>
    </source>
</evidence>
<proteinExistence type="predicted"/>
<organism evidence="1 2">
    <name type="scientific">Mycena chlorophos</name>
    <name type="common">Agaric fungus</name>
    <name type="synonym">Agaricus chlorophos</name>
    <dbReference type="NCBI Taxonomy" id="658473"/>
    <lineage>
        <taxon>Eukaryota</taxon>
        <taxon>Fungi</taxon>
        <taxon>Dikarya</taxon>
        <taxon>Basidiomycota</taxon>
        <taxon>Agaricomycotina</taxon>
        <taxon>Agaricomycetes</taxon>
        <taxon>Agaricomycetidae</taxon>
        <taxon>Agaricales</taxon>
        <taxon>Marasmiineae</taxon>
        <taxon>Mycenaceae</taxon>
        <taxon>Mycena</taxon>
    </lineage>
</organism>
<dbReference type="EMBL" id="JACAZE010000004">
    <property type="protein sequence ID" value="KAF7318666.1"/>
    <property type="molecule type" value="Genomic_DNA"/>
</dbReference>
<comment type="caution">
    <text evidence="1">The sequence shown here is derived from an EMBL/GenBank/DDBJ whole genome shotgun (WGS) entry which is preliminary data.</text>
</comment>
<keyword evidence="2" id="KW-1185">Reference proteome</keyword>
<sequence length="185" mass="20484">MARSSVTLQKLINTDVLPNISAKNVHALNPLSVGSYSLVYNGTRFYIGEILDVYKKGSSSRYGSIEDPTATSGLSYISFRVYLPLVTSSEEDSDDEEYESDADAETGAPLFSCRDKTVVIYTHAKAEHLVFHLGRSIFEKTGSAAHQTLTKDAAIRWNMITRPKRVKIAIQKAIPKVVLRLKKTA</sequence>
<keyword evidence="1" id="KW-0645">Protease</keyword>
<dbReference type="AlphaFoldDB" id="A0A8H6TJY6"/>
<gene>
    <name evidence="1" type="ORF">HMN09_00378300</name>
</gene>
<dbReference type="GO" id="GO:0006508">
    <property type="term" value="P:proteolysis"/>
    <property type="evidence" value="ECO:0007669"/>
    <property type="project" value="UniProtKB-KW"/>
</dbReference>
<evidence type="ECO:0000313" key="2">
    <source>
        <dbReference type="Proteomes" id="UP000613580"/>
    </source>
</evidence>
<accession>A0A8H6TJY6</accession>